<dbReference type="GO" id="GO:0032266">
    <property type="term" value="F:phosphatidylinositol-3-phosphate binding"/>
    <property type="evidence" value="ECO:0007669"/>
    <property type="project" value="TreeGrafter"/>
</dbReference>
<dbReference type="PANTHER" id="PTHR46603:SF1">
    <property type="entry name" value="ABSCISSION_NOCUT CHECKPOINT REGULATOR"/>
    <property type="match status" value="1"/>
</dbReference>
<proteinExistence type="predicted"/>
<dbReference type="InterPro" id="IPR013083">
    <property type="entry name" value="Znf_RING/FYVE/PHD"/>
</dbReference>
<dbReference type="SUPFAM" id="SSF57845">
    <property type="entry name" value="B-box zinc-binding domain"/>
    <property type="match status" value="1"/>
</dbReference>
<dbReference type="AlphaFoldDB" id="A0A8S1AHC8"/>
<name>A0A8S1AHC8_ARCPL</name>
<evidence type="ECO:0000313" key="10">
    <source>
        <dbReference type="Proteomes" id="UP000494256"/>
    </source>
</evidence>
<dbReference type="PANTHER" id="PTHR46603">
    <property type="entry name" value="ABSCISSION/NOCUT CHECKPOINT REGULATOR"/>
    <property type="match status" value="1"/>
</dbReference>
<evidence type="ECO:0000313" key="9">
    <source>
        <dbReference type="Proteomes" id="UP000494106"/>
    </source>
</evidence>
<dbReference type="Proteomes" id="UP000494256">
    <property type="component" value="Unassembled WGS sequence"/>
</dbReference>
<accession>A0A8S1AHC8</accession>
<dbReference type="InterPro" id="IPR011011">
    <property type="entry name" value="Znf_FYVE_PHD"/>
</dbReference>
<evidence type="ECO:0000256" key="3">
    <source>
        <dbReference type="ARBA" id="ARBA00022833"/>
    </source>
</evidence>
<keyword evidence="2 4" id="KW-0863">Zinc-finger</keyword>
<keyword evidence="3" id="KW-0862">Zinc</keyword>
<comment type="caution">
    <text evidence="7">The sequence shown here is derived from an EMBL/GenBank/DDBJ whole genome shotgun (WGS) entry which is preliminary data.</text>
</comment>
<dbReference type="Pfam" id="PF22586">
    <property type="entry name" value="ANCHR-like_BBOX"/>
    <property type="match status" value="1"/>
</dbReference>
<keyword evidence="9" id="KW-1185">Reference proteome</keyword>
<reference evidence="9 10" key="1">
    <citation type="submission" date="2020-04" db="EMBL/GenBank/DDBJ databases">
        <authorList>
            <person name="Wallbank WR R."/>
            <person name="Pardo Diaz C."/>
            <person name="Kozak K."/>
            <person name="Martin S."/>
            <person name="Jiggins C."/>
            <person name="Moest M."/>
            <person name="Warren A I."/>
            <person name="Byers J.R.P. K."/>
            <person name="Montejo-Kovacevich G."/>
            <person name="Yen C E."/>
        </authorList>
    </citation>
    <scope>NUCLEOTIDE SEQUENCE [LARGE SCALE GENOMIC DNA]</scope>
</reference>
<dbReference type="Proteomes" id="UP000494106">
    <property type="component" value="Unassembled WGS sequence"/>
</dbReference>
<protein>
    <recommendedName>
        <fullName evidence="6">FYVE-type domain-containing protein</fullName>
    </recommendedName>
</protein>
<dbReference type="CDD" id="cd00065">
    <property type="entry name" value="FYVE_like_SF"/>
    <property type="match status" value="1"/>
</dbReference>
<dbReference type="GO" id="GO:0009838">
    <property type="term" value="P:abscission"/>
    <property type="evidence" value="ECO:0007669"/>
    <property type="project" value="TreeGrafter"/>
</dbReference>
<dbReference type="PROSITE" id="PS50178">
    <property type="entry name" value="ZF_FYVE"/>
    <property type="match status" value="1"/>
</dbReference>
<dbReference type="EMBL" id="CADEBC010000525">
    <property type="protein sequence ID" value="CAB3245705.1"/>
    <property type="molecule type" value="Genomic_DNA"/>
</dbReference>
<sequence length="311" mass="35233">MACNSCAKGFSLLRKEKGCPGCGFSYCSKCLDNKIFLPKINDTAKVCCKCKRLAEKPDELANAVQPPDAYFRRLGTMNVEQKGNQAANCDMDTTDQLIAGRLQKLKDSRTNTSVTTTDEHVKNRLRTIKGEMPSTSDEEIQARLAKLRGVPTETLCSKPVLLAPDTRTEQEQANDLLKQYMEQTNIESKYKNEFDDIMKDMELRMNKLKGSNSSSSKEHDLVKSTEDAESEDEEETVRKIVEKIKAEASLDDEDMPQSTNDELPFCEICNEDATMRCFGCKYLFCHRCFAEHKDDDDGCNRYEPYEAPKKS</sequence>
<dbReference type="EMBL" id="CADEBD010000344">
    <property type="protein sequence ID" value="CAB3249264.1"/>
    <property type="molecule type" value="Genomic_DNA"/>
</dbReference>
<dbReference type="InterPro" id="IPR017455">
    <property type="entry name" value="Znf_FYVE-rel"/>
</dbReference>
<dbReference type="GO" id="GO:0005813">
    <property type="term" value="C:centrosome"/>
    <property type="evidence" value="ECO:0007669"/>
    <property type="project" value="TreeGrafter"/>
</dbReference>
<evidence type="ECO:0000256" key="4">
    <source>
        <dbReference type="PROSITE-ProRule" id="PRU00091"/>
    </source>
</evidence>
<evidence type="ECO:0000313" key="8">
    <source>
        <dbReference type="EMBL" id="CAB3249264.1"/>
    </source>
</evidence>
<dbReference type="GO" id="GO:0008270">
    <property type="term" value="F:zinc ion binding"/>
    <property type="evidence" value="ECO:0007669"/>
    <property type="project" value="UniProtKB-KW"/>
</dbReference>
<feature type="domain" description="FYVE-type" evidence="6">
    <location>
        <begin position="1"/>
        <end position="55"/>
    </location>
</feature>
<dbReference type="GO" id="GO:0032154">
    <property type="term" value="C:cleavage furrow"/>
    <property type="evidence" value="ECO:0007669"/>
    <property type="project" value="TreeGrafter"/>
</dbReference>
<dbReference type="GO" id="GO:0044878">
    <property type="term" value="P:mitotic cytokinesis checkpoint signaling"/>
    <property type="evidence" value="ECO:0007669"/>
    <property type="project" value="TreeGrafter"/>
</dbReference>
<evidence type="ECO:0000256" key="1">
    <source>
        <dbReference type="ARBA" id="ARBA00022723"/>
    </source>
</evidence>
<evidence type="ECO:0000256" key="2">
    <source>
        <dbReference type="ARBA" id="ARBA00022771"/>
    </source>
</evidence>
<organism evidence="7 9">
    <name type="scientific">Arctia plantaginis</name>
    <name type="common">Wood tiger moth</name>
    <name type="synonym">Phalaena plantaginis</name>
    <dbReference type="NCBI Taxonomy" id="874455"/>
    <lineage>
        <taxon>Eukaryota</taxon>
        <taxon>Metazoa</taxon>
        <taxon>Ecdysozoa</taxon>
        <taxon>Arthropoda</taxon>
        <taxon>Hexapoda</taxon>
        <taxon>Insecta</taxon>
        <taxon>Pterygota</taxon>
        <taxon>Neoptera</taxon>
        <taxon>Endopterygota</taxon>
        <taxon>Lepidoptera</taxon>
        <taxon>Glossata</taxon>
        <taxon>Ditrysia</taxon>
        <taxon>Noctuoidea</taxon>
        <taxon>Erebidae</taxon>
        <taxon>Arctiinae</taxon>
        <taxon>Arctia</taxon>
    </lineage>
</organism>
<evidence type="ECO:0000313" key="7">
    <source>
        <dbReference type="EMBL" id="CAB3245705.1"/>
    </source>
</evidence>
<dbReference type="Gene3D" id="3.30.40.10">
    <property type="entry name" value="Zinc/RING finger domain, C3HC4 (zinc finger)"/>
    <property type="match status" value="1"/>
</dbReference>
<feature type="compositionally biased region" description="Basic and acidic residues" evidence="5">
    <location>
        <begin position="216"/>
        <end position="226"/>
    </location>
</feature>
<dbReference type="OrthoDB" id="5407799at2759"/>
<keyword evidence="1" id="KW-0479">Metal-binding</keyword>
<evidence type="ECO:0000256" key="5">
    <source>
        <dbReference type="SAM" id="MobiDB-lite"/>
    </source>
</evidence>
<feature type="region of interest" description="Disordered" evidence="5">
    <location>
        <begin position="208"/>
        <end position="236"/>
    </location>
</feature>
<evidence type="ECO:0000259" key="6">
    <source>
        <dbReference type="PROSITE" id="PS50178"/>
    </source>
</evidence>
<dbReference type="SUPFAM" id="SSF57903">
    <property type="entry name" value="FYVE/PHD zinc finger"/>
    <property type="match status" value="1"/>
</dbReference>
<dbReference type="GO" id="GO:0030496">
    <property type="term" value="C:midbody"/>
    <property type="evidence" value="ECO:0007669"/>
    <property type="project" value="TreeGrafter"/>
</dbReference>
<gene>
    <name evidence="7" type="ORF">APLA_LOCUS10557</name>
    <name evidence="8" type="ORF">APLA_LOCUS12760</name>
</gene>